<evidence type="ECO:0000313" key="4">
    <source>
        <dbReference type="Proteomes" id="UP000641588"/>
    </source>
</evidence>
<feature type="domain" description="SLH" evidence="2">
    <location>
        <begin position="1"/>
        <end position="36"/>
    </location>
</feature>
<proteinExistence type="predicted"/>
<gene>
    <name evidence="3" type="ORF">GC093_04505</name>
</gene>
<protein>
    <recommendedName>
        <fullName evidence="2">SLH domain-containing protein</fullName>
    </recommendedName>
</protein>
<name>A0A972K184_9BACL</name>
<accession>A0A972K184</accession>
<dbReference type="InterPro" id="IPR001119">
    <property type="entry name" value="SLH_dom"/>
</dbReference>
<dbReference type="AlphaFoldDB" id="A0A972K184"/>
<evidence type="ECO:0000259" key="2">
    <source>
        <dbReference type="PROSITE" id="PS51272"/>
    </source>
</evidence>
<dbReference type="Pfam" id="PF00395">
    <property type="entry name" value="SLH"/>
    <property type="match status" value="1"/>
</dbReference>
<evidence type="ECO:0000256" key="1">
    <source>
        <dbReference type="SAM" id="MobiDB-lite"/>
    </source>
</evidence>
<dbReference type="PROSITE" id="PS51272">
    <property type="entry name" value="SLH"/>
    <property type="match status" value="1"/>
</dbReference>
<feature type="region of interest" description="Disordered" evidence="1">
    <location>
        <begin position="1"/>
        <end position="22"/>
    </location>
</feature>
<comment type="caution">
    <text evidence="3">The sequence shown here is derived from an EMBL/GenBank/DDBJ whole genome shotgun (WGS) entry which is preliminary data.</text>
</comment>
<dbReference type="Proteomes" id="UP000641588">
    <property type="component" value="Unassembled WGS sequence"/>
</dbReference>
<keyword evidence="4" id="KW-1185">Reference proteome</keyword>
<dbReference type="EMBL" id="WHOD01000016">
    <property type="protein sequence ID" value="NOU92497.1"/>
    <property type="molecule type" value="Genomic_DNA"/>
</dbReference>
<evidence type="ECO:0000313" key="3">
    <source>
        <dbReference type="EMBL" id="NOU92497.1"/>
    </source>
</evidence>
<reference evidence="3" key="1">
    <citation type="submission" date="2019-10" db="EMBL/GenBank/DDBJ databases">
        <title>Description of Paenibacillus glebae sp. nov.</title>
        <authorList>
            <person name="Carlier A."/>
            <person name="Qi S."/>
        </authorList>
    </citation>
    <scope>NUCLEOTIDE SEQUENCE</scope>
    <source>
        <strain evidence="3">LMG 31456</strain>
    </source>
</reference>
<sequence length="36" mass="3576">MEAATKAGIINGAGGGSFAPDKNSTRAEALTVLLRS</sequence>
<organism evidence="3 4">
    <name type="scientific">Paenibacillus foliorum</name>
    <dbReference type="NCBI Taxonomy" id="2654974"/>
    <lineage>
        <taxon>Bacteria</taxon>
        <taxon>Bacillati</taxon>
        <taxon>Bacillota</taxon>
        <taxon>Bacilli</taxon>
        <taxon>Bacillales</taxon>
        <taxon>Paenibacillaceae</taxon>
        <taxon>Paenibacillus</taxon>
    </lineage>
</organism>